<proteinExistence type="predicted"/>
<evidence type="ECO:0000313" key="2">
    <source>
        <dbReference type="Proteomes" id="UP000178912"/>
    </source>
</evidence>
<accession>A0A1E1LPP7</accession>
<organism evidence="1 2">
    <name type="scientific">Rhynchosporium agropyri</name>
    <dbReference type="NCBI Taxonomy" id="914238"/>
    <lineage>
        <taxon>Eukaryota</taxon>
        <taxon>Fungi</taxon>
        <taxon>Dikarya</taxon>
        <taxon>Ascomycota</taxon>
        <taxon>Pezizomycotina</taxon>
        <taxon>Leotiomycetes</taxon>
        <taxon>Helotiales</taxon>
        <taxon>Ploettnerulaceae</taxon>
        <taxon>Rhynchosporium</taxon>
    </lineage>
</organism>
<keyword evidence="2" id="KW-1185">Reference proteome</keyword>
<protein>
    <submittedName>
        <fullName evidence="1">Uncharacterized protein</fullName>
    </submittedName>
</protein>
<evidence type="ECO:0000313" key="1">
    <source>
        <dbReference type="EMBL" id="CZT12440.1"/>
    </source>
</evidence>
<gene>
    <name evidence="1" type="ORF">RAG0_16253</name>
</gene>
<reference evidence="2" key="1">
    <citation type="submission" date="2016-03" db="EMBL/GenBank/DDBJ databases">
        <authorList>
            <person name="Guldener U."/>
        </authorList>
    </citation>
    <scope>NUCLEOTIDE SEQUENCE [LARGE SCALE GENOMIC DNA]</scope>
    <source>
        <strain evidence="2">04CH-RAC-A.6.1</strain>
    </source>
</reference>
<sequence>MYVNILSTKTSYRRWYLVELVNVYSASRSINHSSIGIYFKPSRTIKDSSLVLLFLCYLCLENEGAVSYTIKREQFFRDVNTPRPTHLLHTFHYSRPSFLSSQ</sequence>
<name>A0A1E1LPP7_9HELO</name>
<dbReference type="EMBL" id="FJUX01000160">
    <property type="protein sequence ID" value="CZT12440.1"/>
    <property type="molecule type" value="Genomic_DNA"/>
</dbReference>
<dbReference type="Proteomes" id="UP000178912">
    <property type="component" value="Unassembled WGS sequence"/>
</dbReference>
<dbReference type="AlphaFoldDB" id="A0A1E1LPP7"/>